<protein>
    <submittedName>
        <fullName evidence="2">Uncharacterized protein</fullName>
    </submittedName>
</protein>
<comment type="caution">
    <text evidence="2">The sequence shown here is derived from an EMBL/GenBank/DDBJ whole genome shotgun (WGS) entry which is preliminary data.</text>
</comment>
<feature type="transmembrane region" description="Helical" evidence="1">
    <location>
        <begin position="113"/>
        <end position="132"/>
    </location>
</feature>
<reference evidence="2 3" key="1">
    <citation type="journal article" date="2012" name="J. Bacteriol.">
        <title>Draft Genome Sequence of the Purple Photosynthetic Bacterium Phaeospirillum molischianum DSM120, a Particularly Versatile Bacterium.</title>
        <authorList>
            <person name="Duquesne K."/>
            <person name="Prima V."/>
            <person name="Ji B."/>
            <person name="Rouy Z."/>
            <person name="Medigue C."/>
            <person name="Talla E."/>
            <person name="Sturgis J.N."/>
        </authorList>
    </citation>
    <scope>NUCLEOTIDE SEQUENCE [LARGE SCALE GENOMIC DNA]</scope>
    <source>
        <strain evidence="3">DSM120</strain>
    </source>
</reference>
<keyword evidence="3" id="KW-1185">Reference proteome</keyword>
<evidence type="ECO:0000313" key="2">
    <source>
        <dbReference type="EMBL" id="CCG41126.1"/>
    </source>
</evidence>
<feature type="transmembrane region" description="Helical" evidence="1">
    <location>
        <begin position="20"/>
        <end position="40"/>
    </location>
</feature>
<dbReference type="Proteomes" id="UP000004169">
    <property type="component" value="Unassembled WGS sequence"/>
</dbReference>
<dbReference type="eggNOG" id="COG0537">
    <property type="taxonomic scope" value="Bacteria"/>
</dbReference>
<dbReference type="RefSeq" id="WP_002727955.1">
    <property type="nucleotide sequence ID" value="NZ_CAHP01000018.1"/>
</dbReference>
<sequence>MSDRIAHLGFIQATITRMGVNSFVIKGWSITLVAAIFALASKDSNVKLVLLAYFPVIMFWALDGFFLHQEKLFRKLYEKVADGSIPSNEFTMDTRAIKHMVPSMFRVMITKTLWPFYVTIIGLIIFAMEKILPLPAC</sequence>
<keyword evidence="1" id="KW-0812">Transmembrane</keyword>
<keyword evidence="1" id="KW-1133">Transmembrane helix</keyword>
<name>H8FRY8_MAGML</name>
<dbReference type="OrthoDB" id="573709at2"/>
<proteinExistence type="predicted"/>
<feature type="transmembrane region" description="Helical" evidence="1">
    <location>
        <begin position="46"/>
        <end position="67"/>
    </location>
</feature>
<evidence type="ECO:0000313" key="3">
    <source>
        <dbReference type="Proteomes" id="UP000004169"/>
    </source>
</evidence>
<dbReference type="STRING" id="1150626.PHAMO_250006"/>
<accession>H8FRY8</accession>
<keyword evidence="1" id="KW-0472">Membrane</keyword>
<evidence type="ECO:0000256" key="1">
    <source>
        <dbReference type="SAM" id="Phobius"/>
    </source>
</evidence>
<gene>
    <name evidence="2" type="ORF">PHAMO_250006</name>
</gene>
<dbReference type="EMBL" id="CAHP01000018">
    <property type="protein sequence ID" value="CCG41126.1"/>
    <property type="molecule type" value="Genomic_DNA"/>
</dbReference>
<dbReference type="AlphaFoldDB" id="H8FRY8"/>
<organism evidence="2 3">
    <name type="scientific">Magnetospirillum molischianum DSM 120</name>
    <dbReference type="NCBI Taxonomy" id="1150626"/>
    <lineage>
        <taxon>Bacteria</taxon>
        <taxon>Pseudomonadati</taxon>
        <taxon>Pseudomonadota</taxon>
        <taxon>Alphaproteobacteria</taxon>
        <taxon>Rhodospirillales</taxon>
        <taxon>Rhodospirillaceae</taxon>
        <taxon>Magnetospirillum</taxon>
    </lineage>
</organism>